<accession>A0A098LGV8</accession>
<dbReference type="AlphaFoldDB" id="A0A098LGV8"/>
<organism evidence="1 2">
    <name type="scientific">Sporocytophaga myxococcoides</name>
    <dbReference type="NCBI Taxonomy" id="153721"/>
    <lineage>
        <taxon>Bacteria</taxon>
        <taxon>Pseudomonadati</taxon>
        <taxon>Bacteroidota</taxon>
        <taxon>Cytophagia</taxon>
        <taxon>Cytophagales</taxon>
        <taxon>Cytophagaceae</taxon>
        <taxon>Sporocytophaga</taxon>
    </lineage>
</organism>
<comment type="caution">
    <text evidence="1">The sequence shown here is derived from an EMBL/GenBank/DDBJ whole genome shotgun (WGS) entry which is preliminary data.</text>
</comment>
<proteinExistence type="predicted"/>
<reference evidence="1 2" key="1">
    <citation type="submission" date="2014-09" db="EMBL/GenBank/DDBJ databases">
        <title>Sporocytophaga myxococcoides PG-01 genome sequencing.</title>
        <authorList>
            <person name="Liu L."/>
            <person name="Gao P.J."/>
            <person name="Chen G.J."/>
            <person name="Wang L.S."/>
        </authorList>
    </citation>
    <scope>NUCLEOTIDE SEQUENCE [LARGE SCALE GENOMIC DNA]</scope>
    <source>
        <strain evidence="1 2">PG-01</strain>
    </source>
</reference>
<evidence type="ECO:0000313" key="2">
    <source>
        <dbReference type="Proteomes" id="UP000030185"/>
    </source>
</evidence>
<gene>
    <name evidence="1" type="ORF">MYP_2951</name>
</gene>
<protein>
    <submittedName>
        <fullName evidence="1">Uncharacterized protein</fullName>
    </submittedName>
</protein>
<sequence>MEVNRFLFECLLPLYEEAPEEDGFNFFHETSYRRGDHFKIYFRFNKPLDILYIREQYISKISTFLRENPSKDLDTTFYYPQTFFPSYPNNSLHEFDINLRISFTESDFINEKLLDFLCKYTPKMLESRGTFDDDLVFATGLVLSDSIITILSDSRHEKADFSEWHFKVRMPTADYFSRKDKELRKLKQKEIKEIAELMRRSFIEQKETIASLIVTFADDIEDTDFYWLADFRRDILTFKHILKEEKYILPDWFKYTSNTKTRLQDQEKWPIMACVLKHLFETLGIQEENCLQTLYMIKEHYKDVDKKLA</sequence>
<evidence type="ECO:0000313" key="1">
    <source>
        <dbReference type="EMBL" id="GAL85722.1"/>
    </source>
</evidence>
<dbReference type="Proteomes" id="UP000030185">
    <property type="component" value="Unassembled WGS sequence"/>
</dbReference>
<name>A0A098LGV8_9BACT</name>
<keyword evidence="2" id="KW-1185">Reference proteome</keyword>
<dbReference type="EMBL" id="BBLT01000005">
    <property type="protein sequence ID" value="GAL85722.1"/>
    <property type="molecule type" value="Genomic_DNA"/>
</dbReference>